<dbReference type="EMBL" id="LIAE01010367">
    <property type="protein sequence ID" value="PAV62462.1"/>
    <property type="molecule type" value="Genomic_DNA"/>
</dbReference>
<protein>
    <submittedName>
        <fullName evidence="2">Uncharacterized protein</fullName>
    </submittedName>
</protein>
<keyword evidence="3" id="KW-1185">Reference proteome</keyword>
<sequence length="135" mass="14679">MSAVEERTAEKRAHDKDENDEVAAKEPRVENGKAEEEVVKGKEKEVKDDGRRDAAARIQNHDKVPAYVWAKRSGDEAESAEHDEDEDDEVGDEASDVNDESSGEGSEGEDDGEGEPDEDEDGEDGDDGEGGEESD</sequence>
<feature type="region of interest" description="Disordered" evidence="1">
    <location>
        <begin position="1"/>
        <end position="135"/>
    </location>
</feature>
<evidence type="ECO:0000313" key="3">
    <source>
        <dbReference type="Proteomes" id="UP000218231"/>
    </source>
</evidence>
<accession>A0A2A2JLP0</accession>
<feature type="compositionally biased region" description="Acidic residues" evidence="1">
    <location>
        <begin position="76"/>
        <end position="135"/>
    </location>
</feature>
<evidence type="ECO:0000256" key="1">
    <source>
        <dbReference type="SAM" id="MobiDB-lite"/>
    </source>
</evidence>
<reference evidence="2 3" key="1">
    <citation type="journal article" date="2017" name="Curr. Biol.">
        <title>Genome architecture and evolution of a unichromosomal asexual nematode.</title>
        <authorList>
            <person name="Fradin H."/>
            <person name="Zegar C."/>
            <person name="Gutwein M."/>
            <person name="Lucas J."/>
            <person name="Kovtun M."/>
            <person name="Corcoran D."/>
            <person name="Baugh L.R."/>
            <person name="Kiontke K."/>
            <person name="Gunsalus K."/>
            <person name="Fitch D.H."/>
            <person name="Piano F."/>
        </authorList>
    </citation>
    <scope>NUCLEOTIDE SEQUENCE [LARGE SCALE GENOMIC DNA]</scope>
    <source>
        <strain evidence="2">PF1309</strain>
    </source>
</reference>
<name>A0A2A2JLP0_9BILA</name>
<dbReference type="Proteomes" id="UP000218231">
    <property type="component" value="Unassembled WGS sequence"/>
</dbReference>
<dbReference type="AlphaFoldDB" id="A0A2A2JLP0"/>
<organism evidence="2 3">
    <name type="scientific">Diploscapter pachys</name>
    <dbReference type="NCBI Taxonomy" id="2018661"/>
    <lineage>
        <taxon>Eukaryota</taxon>
        <taxon>Metazoa</taxon>
        <taxon>Ecdysozoa</taxon>
        <taxon>Nematoda</taxon>
        <taxon>Chromadorea</taxon>
        <taxon>Rhabditida</taxon>
        <taxon>Rhabditina</taxon>
        <taxon>Rhabditomorpha</taxon>
        <taxon>Rhabditoidea</taxon>
        <taxon>Rhabditidae</taxon>
        <taxon>Diploscapter</taxon>
    </lineage>
</organism>
<gene>
    <name evidence="2" type="ORF">WR25_08584</name>
</gene>
<proteinExistence type="predicted"/>
<comment type="caution">
    <text evidence="2">The sequence shown here is derived from an EMBL/GenBank/DDBJ whole genome shotgun (WGS) entry which is preliminary data.</text>
</comment>
<feature type="compositionally biased region" description="Basic and acidic residues" evidence="1">
    <location>
        <begin position="1"/>
        <end position="64"/>
    </location>
</feature>
<evidence type="ECO:0000313" key="2">
    <source>
        <dbReference type="EMBL" id="PAV62462.1"/>
    </source>
</evidence>